<dbReference type="AlphaFoldDB" id="A0A319D4X4"/>
<dbReference type="VEuPathDB" id="FungiDB:BO71DRAFT_400694"/>
<reference evidence="2 3" key="1">
    <citation type="submission" date="2018-02" db="EMBL/GenBank/DDBJ databases">
        <title>The genomes of Aspergillus section Nigri reveals drivers in fungal speciation.</title>
        <authorList>
            <consortium name="DOE Joint Genome Institute"/>
            <person name="Vesth T.C."/>
            <person name="Nybo J."/>
            <person name="Theobald S."/>
            <person name="Brandl J."/>
            <person name="Frisvad J.C."/>
            <person name="Nielsen K.F."/>
            <person name="Lyhne E.K."/>
            <person name="Kogle M.E."/>
            <person name="Kuo A."/>
            <person name="Riley R."/>
            <person name="Clum A."/>
            <person name="Nolan M."/>
            <person name="Lipzen A."/>
            <person name="Salamov A."/>
            <person name="Henrissat B."/>
            <person name="Wiebenga A."/>
            <person name="De vries R.P."/>
            <person name="Grigoriev I.V."/>
            <person name="Mortensen U.H."/>
            <person name="Andersen M.R."/>
            <person name="Baker S.E."/>
        </authorList>
    </citation>
    <scope>NUCLEOTIDE SEQUENCE [LARGE SCALE GENOMIC DNA]</scope>
    <source>
        <strain evidence="2 3">CBS 707.79</strain>
    </source>
</reference>
<dbReference type="EMBL" id="KZ825922">
    <property type="protein sequence ID" value="PYH92209.1"/>
    <property type="molecule type" value="Genomic_DNA"/>
</dbReference>
<evidence type="ECO:0000256" key="1">
    <source>
        <dbReference type="SAM" id="Phobius"/>
    </source>
</evidence>
<name>A0A319D4X4_9EURO</name>
<gene>
    <name evidence="2" type="ORF">BO71DRAFT_400694</name>
</gene>
<dbReference type="Proteomes" id="UP000247810">
    <property type="component" value="Unassembled WGS sequence"/>
</dbReference>
<keyword evidence="1" id="KW-0472">Membrane</keyword>
<organism evidence="2 3">
    <name type="scientific">Aspergillus ellipticus CBS 707.79</name>
    <dbReference type="NCBI Taxonomy" id="1448320"/>
    <lineage>
        <taxon>Eukaryota</taxon>
        <taxon>Fungi</taxon>
        <taxon>Dikarya</taxon>
        <taxon>Ascomycota</taxon>
        <taxon>Pezizomycotina</taxon>
        <taxon>Eurotiomycetes</taxon>
        <taxon>Eurotiomycetidae</taxon>
        <taxon>Eurotiales</taxon>
        <taxon>Aspergillaceae</taxon>
        <taxon>Aspergillus</taxon>
        <taxon>Aspergillus subgen. Circumdati</taxon>
    </lineage>
</organism>
<sequence length="57" mass="6285">MASPAVWLLVSHEVFHPSCSLYPIIIRIISMYLIVVDMVICLSSGLSRVIPRSPSVS</sequence>
<keyword evidence="3" id="KW-1185">Reference proteome</keyword>
<evidence type="ECO:0000313" key="3">
    <source>
        <dbReference type="Proteomes" id="UP000247810"/>
    </source>
</evidence>
<keyword evidence="1" id="KW-1133">Transmembrane helix</keyword>
<accession>A0A319D4X4</accession>
<evidence type="ECO:0000313" key="2">
    <source>
        <dbReference type="EMBL" id="PYH92209.1"/>
    </source>
</evidence>
<keyword evidence="1" id="KW-0812">Transmembrane</keyword>
<proteinExistence type="predicted"/>
<protein>
    <submittedName>
        <fullName evidence="2">Uncharacterized protein</fullName>
    </submittedName>
</protein>
<feature type="transmembrane region" description="Helical" evidence="1">
    <location>
        <begin position="20"/>
        <end position="42"/>
    </location>
</feature>